<evidence type="ECO:0000313" key="3">
    <source>
        <dbReference type="Proteomes" id="UP000494216"/>
    </source>
</evidence>
<dbReference type="InterPro" id="IPR028098">
    <property type="entry name" value="Glyco_trans_4-like_N"/>
</dbReference>
<dbReference type="PANTHER" id="PTHR12526:SF638">
    <property type="entry name" value="SPORE COAT PROTEIN SA"/>
    <property type="match status" value="1"/>
</dbReference>
<dbReference type="CDD" id="cd03807">
    <property type="entry name" value="GT4_WbnK-like"/>
    <property type="match status" value="1"/>
</dbReference>
<feature type="domain" description="Glycosyltransferase subfamily 4-like N-terminal" evidence="1">
    <location>
        <begin position="30"/>
        <end position="190"/>
    </location>
</feature>
<dbReference type="Pfam" id="PF13692">
    <property type="entry name" value="Glyco_trans_1_4"/>
    <property type="match status" value="1"/>
</dbReference>
<evidence type="ECO:0000259" key="1">
    <source>
        <dbReference type="Pfam" id="PF13439"/>
    </source>
</evidence>
<dbReference type="Proteomes" id="UP000494216">
    <property type="component" value="Unassembled WGS sequence"/>
</dbReference>
<dbReference type="EMBL" id="CADCXN010000068">
    <property type="protein sequence ID" value="CAA9891289.1"/>
    <property type="molecule type" value="Genomic_DNA"/>
</dbReference>
<reference evidence="2 3" key="1">
    <citation type="submission" date="2020-02" db="EMBL/GenBank/DDBJ databases">
        <authorList>
            <person name="Hogendoorn C."/>
        </authorList>
    </citation>
    <scope>NUCLEOTIDE SEQUENCE [LARGE SCALE GENOMIC DNA]</scope>
    <source>
        <strain evidence="2">METHB21</strain>
    </source>
</reference>
<sequence>MQDKLKDGEYKDIQDNIRICHVIITLSLLGGAERMLMRLLLAKPESTDKKMVLVLCRAGAWGEELRSAGVSVHELGMESFLDIPRVFFQLKKFISSFQPDIVQTWMYHADFLGGLAAYLSGYKNIIWGIHRTSLSISDTKSTLVIMKLCALWSRWVPKKIICVAEAGRLAHVAAGYDASRMLVIPNGFDFSKLSATTEQRNALRKDCNFSDDELIIGCLGRFHQVKGQDNFVKAAAIVARSHKKVKFLMVGKNCDVNNVKLIGWINEHNLQDYFVLLGEREDVPVCLTAMDVFCMPSRTEGFPLCLGEAMAMGLPCVATKVGDTAVLAGGTAILAPTQDEQALAQGLLKVIALTKEQRTEMGKQSKEHVIAEFSIDKVCERFNAVYQEIVTNV</sequence>
<proteinExistence type="predicted"/>
<evidence type="ECO:0000313" key="2">
    <source>
        <dbReference type="EMBL" id="CAA9891289.1"/>
    </source>
</evidence>
<dbReference type="SUPFAM" id="SSF53756">
    <property type="entry name" value="UDP-Glycosyltransferase/glycogen phosphorylase"/>
    <property type="match status" value="1"/>
</dbReference>
<dbReference type="PANTHER" id="PTHR12526">
    <property type="entry name" value="GLYCOSYLTRANSFERASE"/>
    <property type="match status" value="1"/>
</dbReference>
<dbReference type="Pfam" id="PF13439">
    <property type="entry name" value="Glyco_transf_4"/>
    <property type="match status" value="1"/>
</dbReference>
<gene>
    <name evidence="2" type="ORF">METHB2_390023</name>
</gene>
<accession>A0A8S0WB10</accession>
<dbReference type="RefSeq" id="WP_174626169.1">
    <property type="nucleotide sequence ID" value="NZ_CADCXN010000068.1"/>
</dbReference>
<dbReference type="AlphaFoldDB" id="A0A8S0WB10"/>
<protein>
    <submittedName>
        <fullName evidence="2">Glycosyl transferase</fullName>
    </submittedName>
</protein>
<organism evidence="2 3">
    <name type="scientific">Candidatus Methylobacter favarea</name>
    <dbReference type="NCBI Taxonomy" id="2707345"/>
    <lineage>
        <taxon>Bacteria</taxon>
        <taxon>Pseudomonadati</taxon>
        <taxon>Pseudomonadota</taxon>
        <taxon>Gammaproteobacteria</taxon>
        <taxon>Methylococcales</taxon>
        <taxon>Methylococcaceae</taxon>
        <taxon>Methylobacter</taxon>
    </lineage>
</organism>
<keyword evidence="3" id="KW-1185">Reference proteome</keyword>
<dbReference type="GO" id="GO:0016757">
    <property type="term" value="F:glycosyltransferase activity"/>
    <property type="evidence" value="ECO:0007669"/>
    <property type="project" value="TreeGrafter"/>
</dbReference>
<keyword evidence="2" id="KW-0808">Transferase</keyword>
<name>A0A8S0WB10_9GAMM</name>
<dbReference type="Gene3D" id="3.40.50.2000">
    <property type="entry name" value="Glycogen Phosphorylase B"/>
    <property type="match status" value="2"/>
</dbReference>
<comment type="caution">
    <text evidence="2">The sequence shown here is derived from an EMBL/GenBank/DDBJ whole genome shotgun (WGS) entry which is preliminary data.</text>
</comment>